<sequence length="103" mass="12092">MDNQEILIKVKDNLKISWEDDQTNRELLDYIESARKYLLNLSGVELTFARGSREIELLVERVRYRYNNALDDFEKNFASEIAAFILDMAVQNHLEEVESYGSD</sequence>
<dbReference type="PATRIC" id="fig|1169311.3.peg.266"/>
<dbReference type="EMBL" id="ASDZ01000004">
    <property type="protein sequence ID" value="EOK16149.1"/>
    <property type="molecule type" value="Genomic_DNA"/>
</dbReference>
<evidence type="ECO:0000313" key="1">
    <source>
        <dbReference type="EMBL" id="EOK16149.1"/>
    </source>
</evidence>
<name>R3L5T4_ENTFL</name>
<dbReference type="HOGENOM" id="CLU_175303_0_0_9"/>
<proteinExistence type="predicted"/>
<gene>
    <name evidence="1" type="ORF">WOU_00269</name>
</gene>
<evidence type="ECO:0008006" key="3">
    <source>
        <dbReference type="Google" id="ProtNLM"/>
    </source>
</evidence>
<accession>R3L5T4</accession>
<evidence type="ECO:0000313" key="2">
    <source>
        <dbReference type="Proteomes" id="UP000013638"/>
    </source>
</evidence>
<dbReference type="RefSeq" id="WP_010783992.1">
    <property type="nucleotide sequence ID" value="NZ_KB944840.1"/>
</dbReference>
<protein>
    <recommendedName>
        <fullName evidence="3">Phage gp6-like head-tail connector protein</fullName>
    </recommendedName>
</protein>
<dbReference type="Proteomes" id="UP000013638">
    <property type="component" value="Unassembled WGS sequence"/>
</dbReference>
<organism evidence="1 2">
    <name type="scientific">Enterococcus faecalis ATCC 6055</name>
    <dbReference type="NCBI Taxonomy" id="1169311"/>
    <lineage>
        <taxon>Bacteria</taxon>
        <taxon>Bacillati</taxon>
        <taxon>Bacillota</taxon>
        <taxon>Bacilli</taxon>
        <taxon>Lactobacillales</taxon>
        <taxon>Enterococcaceae</taxon>
        <taxon>Enterococcus</taxon>
    </lineage>
</organism>
<comment type="caution">
    <text evidence="1">The sequence shown here is derived from an EMBL/GenBank/DDBJ whole genome shotgun (WGS) entry which is preliminary data.</text>
</comment>
<reference evidence="1 2" key="1">
    <citation type="submission" date="2013-02" db="EMBL/GenBank/DDBJ databases">
        <title>The Genome Sequence of Enterococcus faecalis ATCC_6055.</title>
        <authorList>
            <consortium name="The Broad Institute Genome Sequencing Platform"/>
            <consortium name="The Broad Institute Genome Sequencing Center for Infectious Disease"/>
            <person name="Earl A.M."/>
            <person name="Gilmore M.S."/>
            <person name="Lebreton F."/>
            <person name="Walker B."/>
            <person name="Young S.K."/>
            <person name="Zeng Q."/>
            <person name="Gargeya S."/>
            <person name="Fitzgerald M."/>
            <person name="Haas B."/>
            <person name="Abouelleil A."/>
            <person name="Alvarado L."/>
            <person name="Arachchi H.M."/>
            <person name="Berlin A.M."/>
            <person name="Chapman S.B."/>
            <person name="Dewar J."/>
            <person name="Goldberg J."/>
            <person name="Griggs A."/>
            <person name="Gujja S."/>
            <person name="Hansen M."/>
            <person name="Howarth C."/>
            <person name="Imamovic A."/>
            <person name="Larimer J."/>
            <person name="McCowan C."/>
            <person name="Murphy C."/>
            <person name="Neiman D."/>
            <person name="Pearson M."/>
            <person name="Priest M."/>
            <person name="Roberts A."/>
            <person name="Saif S."/>
            <person name="Shea T."/>
            <person name="Sisk P."/>
            <person name="Sykes S."/>
            <person name="Wortman J."/>
            <person name="Nusbaum C."/>
            <person name="Birren B."/>
        </authorList>
    </citation>
    <scope>NUCLEOTIDE SEQUENCE [LARGE SCALE GENOMIC DNA]</scope>
    <source>
        <strain evidence="1 2">ATCC 6055</strain>
    </source>
</reference>
<dbReference type="AlphaFoldDB" id="R3L5T4"/>